<sequence length="215" mass="23955">MDLFEMLIDTQAQQAIASRIYGVVVGVVTNNKDPNNLGRVKVKFPWLSDADESHWARIATPMAGKQRGIYFLPEIDDEVLVVFEQGDVRFPYIIGSLWNGKDTPPETNKTGKNDIRLIKSRSGHVIRLNDEKGKETIEIIDKTNKNSIKFETATNTISITSDKDITLSAPRGIIKLDAKEIDIQSSARTNINAKTQMDLKATAEMNIKGAIINLN</sequence>
<feature type="domain" description="Gp5/Type VI secretion system Vgr protein OB-fold" evidence="1">
    <location>
        <begin position="25"/>
        <end position="98"/>
    </location>
</feature>
<accession>A0ABV4WXY7</accession>
<evidence type="ECO:0000313" key="2">
    <source>
        <dbReference type="EMBL" id="MFB2875390.1"/>
    </source>
</evidence>
<dbReference type="Proteomes" id="UP001576774">
    <property type="component" value="Unassembled WGS sequence"/>
</dbReference>
<dbReference type="Pfam" id="PF04717">
    <property type="entry name" value="Phage_base_V"/>
    <property type="match status" value="1"/>
</dbReference>
<organism evidence="2 3">
    <name type="scientific">Floridaenema aerugineum BLCC-F46</name>
    <dbReference type="NCBI Taxonomy" id="3153654"/>
    <lineage>
        <taxon>Bacteria</taxon>
        <taxon>Bacillati</taxon>
        <taxon>Cyanobacteriota</taxon>
        <taxon>Cyanophyceae</taxon>
        <taxon>Oscillatoriophycideae</taxon>
        <taxon>Aerosakkonematales</taxon>
        <taxon>Aerosakkonemataceae</taxon>
        <taxon>Floridanema</taxon>
        <taxon>Floridanema aerugineum</taxon>
    </lineage>
</organism>
<comment type="caution">
    <text evidence="2">The sequence shown here is derived from an EMBL/GenBank/DDBJ whole genome shotgun (WGS) entry which is preliminary data.</text>
</comment>
<dbReference type="InterPro" id="IPR006531">
    <property type="entry name" value="Gp5/Vgr_OB"/>
</dbReference>
<keyword evidence="3" id="KW-1185">Reference proteome</keyword>
<evidence type="ECO:0000259" key="1">
    <source>
        <dbReference type="Pfam" id="PF04717"/>
    </source>
</evidence>
<dbReference type="SUPFAM" id="SSF69255">
    <property type="entry name" value="gp5 N-terminal domain-like"/>
    <property type="match status" value="1"/>
</dbReference>
<dbReference type="RefSeq" id="WP_413268556.1">
    <property type="nucleotide sequence ID" value="NZ_JBHFNQ010000007.1"/>
</dbReference>
<proteinExistence type="predicted"/>
<dbReference type="InterPro" id="IPR037026">
    <property type="entry name" value="Vgr_OB-fold_dom_sf"/>
</dbReference>
<protein>
    <submittedName>
        <fullName evidence="2">Phage baseplate assembly protein V</fullName>
    </submittedName>
</protein>
<gene>
    <name evidence="2" type="ORF">ACE1CC_00710</name>
</gene>
<evidence type="ECO:0000313" key="3">
    <source>
        <dbReference type="Proteomes" id="UP001576774"/>
    </source>
</evidence>
<dbReference type="Gene3D" id="2.40.50.230">
    <property type="entry name" value="Gp5 N-terminal domain"/>
    <property type="match status" value="1"/>
</dbReference>
<name>A0ABV4WXY7_9CYAN</name>
<dbReference type="EMBL" id="JBHFNQ010000007">
    <property type="protein sequence ID" value="MFB2875390.1"/>
    <property type="molecule type" value="Genomic_DNA"/>
</dbReference>
<dbReference type="SUPFAM" id="SSF69349">
    <property type="entry name" value="Phage fibre proteins"/>
    <property type="match status" value="1"/>
</dbReference>
<reference evidence="2 3" key="1">
    <citation type="submission" date="2024-09" db="EMBL/GenBank/DDBJ databases">
        <title>Floridaenema gen nov. (Aerosakkonemataceae, Aerosakkonematales ord. nov., Cyanobacteria) from benthic tropical and subtropical fresh waters, with the description of four new species.</title>
        <authorList>
            <person name="Moretto J.A."/>
            <person name="Berthold D.E."/>
            <person name="Lefler F.W."/>
            <person name="Huang I.-S."/>
            <person name="Laughinghouse H. IV."/>
        </authorList>
    </citation>
    <scope>NUCLEOTIDE SEQUENCE [LARGE SCALE GENOMIC DNA]</scope>
    <source>
        <strain evidence="2 3">BLCC-F46</strain>
    </source>
</reference>